<evidence type="ECO:0000313" key="5">
    <source>
        <dbReference type="Proteomes" id="UP000562984"/>
    </source>
</evidence>
<reference evidence="4 5" key="1">
    <citation type="submission" date="2020-05" db="EMBL/GenBank/DDBJ databases">
        <title>Nakamurella sp. DB0629 isolated from air conditioner.</title>
        <authorList>
            <person name="Kim D.H."/>
            <person name="Kim D.-U."/>
        </authorList>
    </citation>
    <scope>NUCLEOTIDE SEQUENCE [LARGE SCALE GENOMIC DNA]</scope>
    <source>
        <strain evidence="4 5">DB0629</strain>
    </source>
</reference>
<name>A0A849AA91_9ACTN</name>
<feature type="transmembrane region" description="Helical" evidence="2">
    <location>
        <begin position="58"/>
        <end position="81"/>
    </location>
</feature>
<sequence>MPYPDNLLSRGEQVVLHKHPSWKVLVLPVLVFVVVIGGASAMIAWITHWNDAGFTSHLPWIIGTIVVAVLLLIFFALVPFLRWATEHFVISTGHVFFRTGIVRRREHQIPLARIQNMETEVSFLGRLLGYGTLIVESAADQPLEFQNVASISKVQATLNQLISDDRRRPGAHDGEDYEPQARRGAPADTGYSTEVADGFGEAPTQQLPNDRRGRR</sequence>
<keyword evidence="2" id="KW-1133">Transmembrane helix</keyword>
<dbReference type="InterPro" id="IPR005182">
    <property type="entry name" value="YdbS-like_PH"/>
</dbReference>
<dbReference type="EMBL" id="JABEND010000004">
    <property type="protein sequence ID" value="NNG36038.1"/>
    <property type="molecule type" value="Genomic_DNA"/>
</dbReference>
<keyword evidence="5" id="KW-1185">Reference proteome</keyword>
<dbReference type="PANTHER" id="PTHR37938:SF1">
    <property type="entry name" value="BLL0215 PROTEIN"/>
    <property type="match status" value="1"/>
</dbReference>
<feature type="transmembrane region" description="Helical" evidence="2">
    <location>
        <begin position="24"/>
        <end position="46"/>
    </location>
</feature>
<dbReference type="PANTHER" id="PTHR37938">
    <property type="entry name" value="BLL0215 PROTEIN"/>
    <property type="match status" value="1"/>
</dbReference>
<dbReference type="RefSeq" id="WP_171199697.1">
    <property type="nucleotide sequence ID" value="NZ_JABEND010000004.1"/>
</dbReference>
<accession>A0A849AA91</accession>
<evidence type="ECO:0000313" key="4">
    <source>
        <dbReference type="EMBL" id="NNG36038.1"/>
    </source>
</evidence>
<comment type="caution">
    <text evidence="4">The sequence shown here is derived from an EMBL/GenBank/DDBJ whole genome shotgun (WGS) entry which is preliminary data.</text>
</comment>
<dbReference type="AlphaFoldDB" id="A0A849AA91"/>
<feature type="region of interest" description="Disordered" evidence="1">
    <location>
        <begin position="162"/>
        <end position="215"/>
    </location>
</feature>
<dbReference type="Proteomes" id="UP000562984">
    <property type="component" value="Unassembled WGS sequence"/>
</dbReference>
<keyword evidence="2" id="KW-0472">Membrane</keyword>
<feature type="compositionally biased region" description="Basic and acidic residues" evidence="1">
    <location>
        <begin position="163"/>
        <end position="174"/>
    </location>
</feature>
<dbReference type="Pfam" id="PF03703">
    <property type="entry name" value="bPH_2"/>
    <property type="match status" value="1"/>
</dbReference>
<keyword evidence="2" id="KW-0812">Transmembrane</keyword>
<feature type="domain" description="YdbS-like PH" evidence="3">
    <location>
        <begin position="83"/>
        <end position="157"/>
    </location>
</feature>
<gene>
    <name evidence="4" type="ORF">HKD39_09990</name>
</gene>
<proteinExistence type="predicted"/>
<protein>
    <submittedName>
        <fullName evidence="4">PH domain-containing protein</fullName>
    </submittedName>
</protein>
<evidence type="ECO:0000256" key="2">
    <source>
        <dbReference type="SAM" id="Phobius"/>
    </source>
</evidence>
<evidence type="ECO:0000259" key="3">
    <source>
        <dbReference type="Pfam" id="PF03703"/>
    </source>
</evidence>
<organism evidence="4 5">
    <name type="scientific">Nakamurella aerolata</name>
    <dbReference type="NCBI Taxonomy" id="1656892"/>
    <lineage>
        <taxon>Bacteria</taxon>
        <taxon>Bacillati</taxon>
        <taxon>Actinomycetota</taxon>
        <taxon>Actinomycetes</taxon>
        <taxon>Nakamurellales</taxon>
        <taxon>Nakamurellaceae</taxon>
        <taxon>Nakamurella</taxon>
    </lineage>
</organism>
<evidence type="ECO:0000256" key="1">
    <source>
        <dbReference type="SAM" id="MobiDB-lite"/>
    </source>
</evidence>